<dbReference type="EMBL" id="CAADRP010001929">
    <property type="protein sequence ID" value="VFU56524.1"/>
    <property type="molecule type" value="Genomic_DNA"/>
</dbReference>
<sequence length="130" mass="14529">MLLHSIILGARIHRVKYSAALFRPQYSWTFIVQTDLLSVIKLHLHGVGIETSLYRKRGHATSTDEPTSGLLGRACILCLTFLFSIITGFKHLPNQSCYDLASTTCFLRVDVPAISKRNVGEEYTVKTAMS</sequence>
<name>A0A6N2MQ69_SALVM</name>
<reference evidence="1" key="1">
    <citation type="submission" date="2019-03" db="EMBL/GenBank/DDBJ databases">
        <authorList>
            <person name="Mank J."/>
            <person name="Almeida P."/>
        </authorList>
    </citation>
    <scope>NUCLEOTIDE SEQUENCE</scope>
    <source>
        <strain evidence="1">78183</strain>
    </source>
</reference>
<dbReference type="AlphaFoldDB" id="A0A6N2MQ69"/>
<accession>A0A6N2MQ69</accession>
<organism evidence="1">
    <name type="scientific">Salix viminalis</name>
    <name type="common">Common osier</name>
    <name type="synonym">Basket willow</name>
    <dbReference type="NCBI Taxonomy" id="40686"/>
    <lineage>
        <taxon>Eukaryota</taxon>
        <taxon>Viridiplantae</taxon>
        <taxon>Streptophyta</taxon>
        <taxon>Embryophyta</taxon>
        <taxon>Tracheophyta</taxon>
        <taxon>Spermatophyta</taxon>
        <taxon>Magnoliopsida</taxon>
        <taxon>eudicotyledons</taxon>
        <taxon>Gunneridae</taxon>
        <taxon>Pentapetalae</taxon>
        <taxon>rosids</taxon>
        <taxon>fabids</taxon>
        <taxon>Malpighiales</taxon>
        <taxon>Salicaceae</taxon>
        <taxon>Saliceae</taxon>
        <taxon>Salix</taxon>
    </lineage>
</organism>
<evidence type="ECO:0000313" key="1">
    <source>
        <dbReference type="EMBL" id="VFU56524.1"/>
    </source>
</evidence>
<gene>
    <name evidence="1" type="ORF">SVIM_LOCUS405702</name>
</gene>
<proteinExistence type="predicted"/>
<protein>
    <submittedName>
        <fullName evidence="1">Uncharacterized protein</fullName>
    </submittedName>
</protein>